<feature type="domain" description="K Homology" evidence="3">
    <location>
        <begin position="89"/>
        <end position="160"/>
    </location>
</feature>
<evidence type="ECO:0000256" key="1">
    <source>
        <dbReference type="ARBA" id="ARBA00022737"/>
    </source>
</evidence>
<protein>
    <submittedName>
        <fullName evidence="4">Zgc:110045</fullName>
    </submittedName>
</protein>
<dbReference type="CDD" id="cd22439">
    <property type="entry name" value="KH-I_PCBP_rpt3"/>
    <property type="match status" value="1"/>
</dbReference>
<dbReference type="GeneTree" id="ENSGT00940000162185"/>
<dbReference type="PANTHER" id="PTHR10288">
    <property type="entry name" value="KH DOMAIN CONTAINING RNA BINDING PROTEIN"/>
    <property type="match status" value="1"/>
</dbReference>
<evidence type="ECO:0000259" key="3">
    <source>
        <dbReference type="SMART" id="SM00322"/>
    </source>
</evidence>
<evidence type="ECO:0000313" key="5">
    <source>
        <dbReference type="Proteomes" id="UP000694546"/>
    </source>
</evidence>
<dbReference type="Ensembl" id="ENSGMOT00000006520.2">
    <property type="protein sequence ID" value="ENSGMOP00000006336.2"/>
    <property type="gene ID" value="ENSGMOG00000005953.2"/>
</dbReference>
<keyword evidence="5" id="KW-1185">Reference proteome</keyword>
<dbReference type="Proteomes" id="UP000694546">
    <property type="component" value="Chromosome 15"/>
</dbReference>
<dbReference type="GO" id="GO:0003723">
    <property type="term" value="F:RNA binding"/>
    <property type="evidence" value="ECO:0007669"/>
    <property type="project" value="UniProtKB-UniRule"/>
</dbReference>
<dbReference type="AlphaFoldDB" id="A0A8C5F593"/>
<dbReference type="InterPro" id="IPR004087">
    <property type="entry name" value="KH_dom"/>
</dbReference>
<keyword evidence="1" id="KW-0677">Repeat</keyword>
<reference evidence="4" key="1">
    <citation type="submission" date="2025-08" db="UniProtKB">
        <authorList>
            <consortium name="Ensembl"/>
        </authorList>
    </citation>
    <scope>IDENTIFICATION</scope>
</reference>
<dbReference type="SUPFAM" id="SSF54791">
    <property type="entry name" value="Eukaryotic type KH-domain (KH-domain type I)"/>
    <property type="match status" value="3"/>
</dbReference>
<dbReference type="Gene3D" id="3.30.1370.10">
    <property type="entry name" value="K Homology domain, type 1"/>
    <property type="match status" value="3"/>
</dbReference>
<accession>A0A8C5F593</accession>
<sequence length="281" mass="29832">MEELQGPEAGPNVTLTLRLLMHGKVCVLIGSLLFQSGARINISEGSSPERIVTITGPTEGLFRAFSMIAERFEEDITAAMTNSNVTSKPPVTLRLVIPGSQCGSLIGKGGSKIKEIRETTGAQVQVAGDMLPDSTERAVTISGAPQAITQCVRHICSVMLESPPKGATIPYRPKGLAGGHAVLSQQHGAPVSIPALSEHYSPISFLRAHNPQDLCQLEYQLDVLFIGCIIGRQGSKINEIRQVSGAHIKIASTSDGSPMRQVTITGSPTSISVAQYLINAR</sequence>
<keyword evidence="2" id="KW-0694">RNA-binding</keyword>
<reference evidence="4" key="2">
    <citation type="submission" date="2025-09" db="UniProtKB">
        <authorList>
            <consortium name="Ensembl"/>
        </authorList>
    </citation>
    <scope>IDENTIFICATION</scope>
</reference>
<dbReference type="SMART" id="SM00322">
    <property type="entry name" value="KH"/>
    <property type="match status" value="3"/>
</dbReference>
<organism evidence="4 5">
    <name type="scientific">Gadus morhua</name>
    <name type="common">Atlantic cod</name>
    <dbReference type="NCBI Taxonomy" id="8049"/>
    <lineage>
        <taxon>Eukaryota</taxon>
        <taxon>Metazoa</taxon>
        <taxon>Chordata</taxon>
        <taxon>Craniata</taxon>
        <taxon>Vertebrata</taxon>
        <taxon>Euteleostomi</taxon>
        <taxon>Actinopterygii</taxon>
        <taxon>Neopterygii</taxon>
        <taxon>Teleostei</taxon>
        <taxon>Neoteleostei</taxon>
        <taxon>Acanthomorphata</taxon>
        <taxon>Zeiogadaria</taxon>
        <taxon>Gadariae</taxon>
        <taxon>Gadiformes</taxon>
        <taxon>Gadoidei</taxon>
        <taxon>Gadidae</taxon>
        <taxon>Gadus</taxon>
    </lineage>
</organism>
<dbReference type="InterPro" id="IPR004088">
    <property type="entry name" value="KH_dom_type_1"/>
</dbReference>
<name>A0A8C5F593_GADMO</name>
<evidence type="ECO:0000313" key="4">
    <source>
        <dbReference type="Ensembl" id="ENSGMOP00000006336.2"/>
    </source>
</evidence>
<dbReference type="PROSITE" id="PS50084">
    <property type="entry name" value="KH_TYPE_1"/>
    <property type="match status" value="2"/>
</dbReference>
<dbReference type="Pfam" id="PF00013">
    <property type="entry name" value="KH_1"/>
    <property type="match status" value="3"/>
</dbReference>
<evidence type="ECO:0000256" key="2">
    <source>
        <dbReference type="PROSITE-ProRule" id="PRU00117"/>
    </source>
</evidence>
<dbReference type="InterPro" id="IPR036612">
    <property type="entry name" value="KH_dom_type_1_sf"/>
</dbReference>
<feature type="domain" description="K Homology" evidence="3">
    <location>
        <begin position="9"/>
        <end position="73"/>
    </location>
</feature>
<feature type="domain" description="K Homology" evidence="3">
    <location>
        <begin position="213"/>
        <end position="281"/>
    </location>
</feature>
<proteinExistence type="predicted"/>